<organism evidence="2 3">
    <name type="scientific">Cytobacillus oceanisediminis</name>
    <dbReference type="NCBI Taxonomy" id="665099"/>
    <lineage>
        <taxon>Bacteria</taxon>
        <taxon>Bacillati</taxon>
        <taxon>Bacillota</taxon>
        <taxon>Bacilli</taxon>
        <taxon>Bacillales</taxon>
        <taxon>Bacillaceae</taxon>
        <taxon>Cytobacillus</taxon>
    </lineage>
</organism>
<evidence type="ECO:0000313" key="2">
    <source>
        <dbReference type="EMBL" id="OHX49944.1"/>
    </source>
</evidence>
<dbReference type="RefSeq" id="WP_071156268.1">
    <property type="nucleotide sequence ID" value="NZ_MBRJ01000008.1"/>
</dbReference>
<name>A0ABX3CXY1_9BACI</name>
<sequence>MKEKFLGFLGYEEKEYKELWDKAIFVVDTNVLLNFYKYTTKDTYKSFFDILKDLKVKNRLFIPHQVALEYFHNYERNMDKQAEGFKKLADRLLKLKKDAELAFKSIESDYPYILNDNFKFILDDLEESNKKLKVQLEQEIKSLPDVKEIQSNLLELLDGLIGEAYNQEKINEIEKEGVERYKHDVPPGWEDRDDTKKQKFRQYGNVRYQQLYGDLIMWNQMIDKSKGEDNPVPMIFITEEKKEDWWEKNGSQIKRPQPHLIQEFFEKTKQKFYMYRIDSFMKFAKEYLDANVTDEQIENVTREVETIRKVEEHKENSIKKISKNSVRNAFQYLTKEEKERFDQMLKESYDLDLDSSTANFKYNQAMEWALRLSLTRMENQFLEMITRMSGHNHGDAHTAHGIYENLPDDLEQRMLHILKGIKYLDDRIAFYEVQGY</sequence>
<dbReference type="Pfam" id="PF18476">
    <property type="entry name" value="PIN_8"/>
    <property type="match status" value="1"/>
</dbReference>
<dbReference type="Proteomes" id="UP000180194">
    <property type="component" value="Unassembled WGS sequence"/>
</dbReference>
<dbReference type="InterPro" id="IPR041578">
    <property type="entry name" value="PIN_8"/>
</dbReference>
<proteinExistence type="predicted"/>
<comment type="caution">
    <text evidence="2">The sequence shown here is derived from an EMBL/GenBank/DDBJ whole genome shotgun (WGS) entry which is preliminary data.</text>
</comment>
<protein>
    <recommendedName>
        <fullName evidence="1">PIN like domain-containing protein</fullName>
    </recommendedName>
</protein>
<reference evidence="2 3" key="1">
    <citation type="submission" date="2016-07" db="EMBL/GenBank/DDBJ databases">
        <title>Bacillus oceanisediminis whole genome.</title>
        <authorList>
            <person name="Pal Y."/>
            <person name="Verma A."/>
            <person name="Mual P."/>
            <person name="Srinivasan K."/>
        </authorList>
    </citation>
    <scope>NUCLEOTIDE SEQUENCE [LARGE SCALE GENOMIC DNA]</scope>
    <source>
        <strain evidence="2 3">Bhandara28</strain>
    </source>
</reference>
<keyword evidence="3" id="KW-1185">Reference proteome</keyword>
<gene>
    <name evidence="2" type="ORF">BBV17_10640</name>
</gene>
<feature type="domain" description="PIN like" evidence="1">
    <location>
        <begin position="24"/>
        <end position="260"/>
    </location>
</feature>
<evidence type="ECO:0000313" key="3">
    <source>
        <dbReference type="Proteomes" id="UP000180194"/>
    </source>
</evidence>
<accession>A0ABX3CXY1</accession>
<evidence type="ECO:0000259" key="1">
    <source>
        <dbReference type="Pfam" id="PF18476"/>
    </source>
</evidence>
<dbReference type="EMBL" id="MBRJ01000008">
    <property type="protein sequence ID" value="OHX49944.1"/>
    <property type="molecule type" value="Genomic_DNA"/>
</dbReference>